<comment type="caution">
    <text evidence="2">The sequence shown here is derived from an EMBL/GenBank/DDBJ whole genome shotgun (WGS) entry which is preliminary data.</text>
</comment>
<dbReference type="Proteomes" id="UP000186594">
    <property type="component" value="Unassembled WGS sequence"/>
</dbReference>
<evidence type="ECO:0000313" key="2">
    <source>
        <dbReference type="EMBL" id="OLL22732.1"/>
    </source>
</evidence>
<evidence type="ECO:0000313" key="3">
    <source>
        <dbReference type="Proteomes" id="UP000186594"/>
    </source>
</evidence>
<proteinExistence type="predicted"/>
<sequence>MRPRTSYDKDEYTIVITSLSDSEDDLQDRDQEKAFSIIDKMDKVPETVYQPRLHLSSPTTDLVLWKPQESWSLLPSETFKSFIGQKTLPQQIKQGDHVDEIRPASLKPLEVDPDAMDLDI</sequence>
<protein>
    <submittedName>
        <fullName evidence="2">Uncharacterized protein</fullName>
    </submittedName>
</protein>
<keyword evidence="3" id="KW-1185">Reference proteome</keyword>
<name>A0A1U7LJK7_NEOID</name>
<dbReference type="EMBL" id="LXFE01002865">
    <property type="protein sequence ID" value="OLL22732.1"/>
    <property type="molecule type" value="Genomic_DNA"/>
</dbReference>
<accession>A0A1U7LJK7</accession>
<feature type="compositionally biased region" description="Acidic residues" evidence="1">
    <location>
        <begin position="111"/>
        <end position="120"/>
    </location>
</feature>
<dbReference type="AlphaFoldDB" id="A0A1U7LJK7"/>
<feature type="region of interest" description="Disordered" evidence="1">
    <location>
        <begin position="91"/>
        <end position="120"/>
    </location>
</feature>
<organism evidence="2 3">
    <name type="scientific">Neolecta irregularis (strain DAH-3)</name>
    <dbReference type="NCBI Taxonomy" id="1198029"/>
    <lineage>
        <taxon>Eukaryota</taxon>
        <taxon>Fungi</taxon>
        <taxon>Dikarya</taxon>
        <taxon>Ascomycota</taxon>
        <taxon>Taphrinomycotina</taxon>
        <taxon>Neolectales</taxon>
        <taxon>Neolectaceae</taxon>
        <taxon>Neolecta</taxon>
    </lineage>
</organism>
<evidence type="ECO:0000256" key="1">
    <source>
        <dbReference type="SAM" id="MobiDB-lite"/>
    </source>
</evidence>
<reference evidence="2 3" key="1">
    <citation type="submission" date="2016-04" db="EMBL/GenBank/DDBJ databases">
        <title>Evolutionary innovation and constraint leading to complex multicellularity in the Ascomycota.</title>
        <authorList>
            <person name="Cisse O."/>
            <person name="Nguyen A."/>
            <person name="Hewitt D.A."/>
            <person name="Jedd G."/>
            <person name="Stajich J.E."/>
        </authorList>
    </citation>
    <scope>NUCLEOTIDE SEQUENCE [LARGE SCALE GENOMIC DNA]</scope>
    <source>
        <strain evidence="2 3">DAH-3</strain>
    </source>
</reference>
<gene>
    <name evidence="2" type="ORF">NEOLI_002884</name>
</gene>